<evidence type="ECO:0000313" key="3">
    <source>
        <dbReference type="EMBL" id="KKQ01589.1"/>
    </source>
</evidence>
<protein>
    <submittedName>
        <fullName evidence="3">Nucleotidyl transferase</fullName>
    </submittedName>
</protein>
<dbReference type="Proteomes" id="UP000034344">
    <property type="component" value="Unassembled WGS sequence"/>
</dbReference>
<dbReference type="PANTHER" id="PTHR22572">
    <property type="entry name" value="SUGAR-1-PHOSPHATE GUANYL TRANSFERASE"/>
    <property type="match status" value="1"/>
</dbReference>
<dbReference type="Pfam" id="PF00483">
    <property type="entry name" value="NTP_transferase"/>
    <property type="match status" value="1"/>
</dbReference>
<reference evidence="3 4" key="1">
    <citation type="journal article" date="2015" name="Nature">
        <title>rRNA introns, odd ribosomes, and small enigmatic genomes across a large radiation of phyla.</title>
        <authorList>
            <person name="Brown C.T."/>
            <person name="Hug L.A."/>
            <person name="Thomas B.C."/>
            <person name="Sharon I."/>
            <person name="Castelle C.J."/>
            <person name="Singh A."/>
            <person name="Wilkins M.J."/>
            <person name="Williams K.H."/>
            <person name="Banfield J.F."/>
        </authorList>
    </citation>
    <scope>NUCLEOTIDE SEQUENCE [LARGE SCALE GENOMIC DNA]</scope>
</reference>
<organism evidence="3 4">
    <name type="scientific">Candidatus Roizmanbacteria bacterium GW2011_GWA2_36_23</name>
    <dbReference type="NCBI Taxonomy" id="1618480"/>
    <lineage>
        <taxon>Bacteria</taxon>
        <taxon>Candidatus Roizmaniibacteriota</taxon>
    </lineage>
</organism>
<evidence type="ECO:0000259" key="1">
    <source>
        <dbReference type="Pfam" id="PF00483"/>
    </source>
</evidence>
<comment type="caution">
    <text evidence="3">The sequence shown here is derived from an EMBL/GenBank/DDBJ whole genome shotgun (WGS) entry which is preliminary data.</text>
</comment>
<keyword evidence="3" id="KW-0808">Transferase</keyword>
<dbReference type="EMBL" id="LBRS01000006">
    <property type="protein sequence ID" value="KKQ01589.1"/>
    <property type="molecule type" value="Genomic_DNA"/>
</dbReference>
<gene>
    <name evidence="3" type="ORF">US11_C0006G0031</name>
</gene>
<feature type="domain" description="Nucleotidyl transferase" evidence="1">
    <location>
        <begin position="48"/>
        <end position="277"/>
    </location>
</feature>
<dbReference type="SUPFAM" id="SSF53448">
    <property type="entry name" value="Nucleotide-diphospho-sugar transferases"/>
    <property type="match status" value="1"/>
</dbReference>
<dbReference type="InterPro" id="IPR005835">
    <property type="entry name" value="NTP_transferase_dom"/>
</dbReference>
<dbReference type="CDD" id="cd22231">
    <property type="entry name" value="RHH_NikR_HicB-like"/>
    <property type="match status" value="1"/>
</dbReference>
<dbReference type="AlphaFoldDB" id="A0A0G0GP86"/>
<dbReference type="InterPro" id="IPR050486">
    <property type="entry name" value="Mannose-1P_guanyltransferase"/>
</dbReference>
<evidence type="ECO:0000259" key="2">
    <source>
        <dbReference type="Pfam" id="PF01402"/>
    </source>
</evidence>
<dbReference type="InterPro" id="IPR029044">
    <property type="entry name" value="Nucleotide-diphossugar_trans"/>
</dbReference>
<dbReference type="InterPro" id="IPR002145">
    <property type="entry name" value="CopG"/>
</dbReference>
<dbReference type="GO" id="GO:0006355">
    <property type="term" value="P:regulation of DNA-templated transcription"/>
    <property type="evidence" value="ECO:0007669"/>
    <property type="project" value="InterPro"/>
</dbReference>
<name>A0A0G0GP86_9BACT</name>
<dbReference type="GO" id="GO:0016740">
    <property type="term" value="F:transferase activity"/>
    <property type="evidence" value="ECO:0007669"/>
    <property type="project" value="UniProtKB-KW"/>
</dbReference>
<dbReference type="InterPro" id="IPR013321">
    <property type="entry name" value="Arc_rbn_hlx_hlx"/>
</dbReference>
<dbReference type="CDD" id="cd04181">
    <property type="entry name" value="NTP_transferase"/>
    <property type="match status" value="1"/>
</dbReference>
<evidence type="ECO:0000313" key="4">
    <source>
        <dbReference type="Proteomes" id="UP000034344"/>
    </source>
</evidence>
<dbReference type="Pfam" id="PF01402">
    <property type="entry name" value="RHH_1"/>
    <property type="match status" value="1"/>
</dbReference>
<accession>A0A0G0GP86</accession>
<sequence>MRRSRITITLQKQLIDKIDHLINKEKVRNRSHAIEFILNKHFQGGVKKAVILAGGQGTKLRPYTYEIPKSLLPIKGKPLLTYTFESLKKHGIEEIIICTGYLGEQIKKYFGDGKKLGIRIRYSDDAKPLQTGGALLKAKHLIGEESFLVIHGDILTNFQFQDLISFHLEHKPVITVAMTAVENPKEYGQLQLHGTKLVQFINKGKFPQISSHLINCGIYACSPELFNYLTVKKPAFLLEEIIEKLIPKKKVNGFVFEKQWFDVGCPENYERAIKEFQEE</sequence>
<dbReference type="STRING" id="1618480.US11_C0006G0031"/>
<dbReference type="Gene3D" id="3.90.550.10">
    <property type="entry name" value="Spore Coat Polysaccharide Biosynthesis Protein SpsA, Chain A"/>
    <property type="match status" value="1"/>
</dbReference>
<dbReference type="Gene3D" id="1.10.1220.10">
    <property type="entry name" value="Met repressor-like"/>
    <property type="match status" value="1"/>
</dbReference>
<proteinExistence type="predicted"/>
<feature type="domain" description="Ribbon-helix-helix protein CopG" evidence="2">
    <location>
        <begin position="5"/>
        <end position="35"/>
    </location>
</feature>